<evidence type="ECO:0000256" key="1">
    <source>
        <dbReference type="SAM" id="Coils"/>
    </source>
</evidence>
<evidence type="ECO:0000313" key="4">
    <source>
        <dbReference type="Proteomes" id="UP000800093"/>
    </source>
</evidence>
<keyword evidence="1" id="KW-0175">Coiled coil</keyword>
<feature type="region of interest" description="Disordered" evidence="2">
    <location>
        <begin position="179"/>
        <end position="208"/>
    </location>
</feature>
<organism evidence="3 4">
    <name type="scientific">Lojkania enalia</name>
    <dbReference type="NCBI Taxonomy" id="147567"/>
    <lineage>
        <taxon>Eukaryota</taxon>
        <taxon>Fungi</taxon>
        <taxon>Dikarya</taxon>
        <taxon>Ascomycota</taxon>
        <taxon>Pezizomycotina</taxon>
        <taxon>Dothideomycetes</taxon>
        <taxon>Pleosporomycetidae</taxon>
        <taxon>Pleosporales</taxon>
        <taxon>Pleosporales incertae sedis</taxon>
        <taxon>Lojkania</taxon>
    </lineage>
</organism>
<accession>A0A9P4N862</accession>
<protein>
    <submittedName>
        <fullName evidence="3">Uncharacterized protein</fullName>
    </submittedName>
</protein>
<proteinExistence type="predicted"/>
<name>A0A9P4N862_9PLEO</name>
<reference evidence="4" key="1">
    <citation type="journal article" date="2020" name="Stud. Mycol.">
        <title>101 Dothideomycetes genomes: A test case for predicting lifestyles and emergence of pathogens.</title>
        <authorList>
            <person name="Haridas S."/>
            <person name="Albert R."/>
            <person name="Binder M."/>
            <person name="Bloem J."/>
            <person name="LaButti K."/>
            <person name="Salamov A."/>
            <person name="Andreopoulos B."/>
            <person name="Baker S."/>
            <person name="Barry K."/>
            <person name="Bills G."/>
            <person name="Bluhm B."/>
            <person name="Cannon C."/>
            <person name="Castanera R."/>
            <person name="Culley D."/>
            <person name="Daum C."/>
            <person name="Ezra D."/>
            <person name="Gonzalez J."/>
            <person name="Henrissat B."/>
            <person name="Kuo A."/>
            <person name="Liang C."/>
            <person name="Lipzen A."/>
            <person name="Lutzoni F."/>
            <person name="Magnuson J."/>
            <person name="Mondo S."/>
            <person name="Nolan M."/>
            <person name="Ohm R."/>
            <person name="Pangilinan J."/>
            <person name="Park H.-J."/>
            <person name="Ramirez L."/>
            <person name="Alfaro M."/>
            <person name="Sun H."/>
            <person name="Tritt A."/>
            <person name="Yoshinaga Y."/>
            <person name="Zwiers L.-H."/>
            <person name="Turgeon B."/>
            <person name="Goodwin S."/>
            <person name="Spatafora J."/>
            <person name="Crous P."/>
            <person name="Grigoriev I."/>
        </authorList>
    </citation>
    <scope>NUCLEOTIDE SEQUENCE [LARGE SCALE GENOMIC DNA]</scope>
    <source>
        <strain evidence="4">CBS 304.66</strain>
    </source>
</reference>
<feature type="compositionally biased region" description="Basic and acidic residues" evidence="2">
    <location>
        <begin position="194"/>
        <end position="208"/>
    </location>
</feature>
<dbReference type="EMBL" id="ML986621">
    <property type="protein sequence ID" value="KAF2263846.1"/>
    <property type="molecule type" value="Genomic_DNA"/>
</dbReference>
<evidence type="ECO:0000313" key="3">
    <source>
        <dbReference type="EMBL" id="KAF2263846.1"/>
    </source>
</evidence>
<gene>
    <name evidence="3" type="ORF">CC78DRAFT_580964</name>
</gene>
<dbReference type="Proteomes" id="UP000800093">
    <property type="component" value="Unassembled WGS sequence"/>
</dbReference>
<feature type="coiled-coil region" evidence="1">
    <location>
        <begin position="117"/>
        <end position="151"/>
    </location>
</feature>
<keyword evidence="4" id="KW-1185">Reference proteome</keyword>
<dbReference type="AlphaFoldDB" id="A0A9P4N862"/>
<comment type="caution">
    <text evidence="3">The sequence shown here is derived from an EMBL/GenBank/DDBJ whole genome shotgun (WGS) entry which is preliminary data.</text>
</comment>
<sequence length="370" mass="41848">MIKRCQLYAPKPTQGLEDSLKKISRFSVPSSTSRLPSSILRIRDRDSYIPFVNEVVEHEGSVHRFILPTPSAGQSFAGAQGTHFNQSAAAVVPSREARPDQFSTSLDIPGSWPKDRAVEKRSLSMELENEATELRTEIDGLKSEIEVKERRLEAIKMYRERCVREPFLAGRAAEMRRTKERFDEDEREPAPVLRKRDGDVVGDKEGSEEMWRDKGFNGVQLAHRPVRLLQLPLNDDAMPKVFEFRSRMKESGLSVKSDSIAGTRERPAMIFTAKDCGNQAGYPSETTKWRRVNWNPAIIAIDKSKKKASLRDDSVIKLPILLARNNPATPEKLKVVYTAKTLTSQSNNQSRAPNLVRETLKRLKGGYLTL</sequence>
<evidence type="ECO:0000256" key="2">
    <source>
        <dbReference type="SAM" id="MobiDB-lite"/>
    </source>
</evidence>